<feature type="compositionally biased region" description="Acidic residues" evidence="9">
    <location>
        <begin position="453"/>
        <end position="472"/>
    </location>
</feature>
<comment type="function">
    <text evidence="6">Component of the NOP7 complex, which is required for maturation of the 25S and 5.8S ribosomal RNAs and formation of the 60S ribosome.</text>
</comment>
<dbReference type="PROSITE" id="PS50082">
    <property type="entry name" value="WD_REPEATS_2"/>
    <property type="match status" value="3"/>
</dbReference>
<evidence type="ECO:0000256" key="4">
    <source>
        <dbReference type="ARBA" id="ARBA00022737"/>
    </source>
</evidence>
<feature type="region of interest" description="Disordered" evidence="9">
    <location>
        <begin position="422"/>
        <end position="536"/>
    </location>
</feature>
<feature type="repeat" description="WD" evidence="7">
    <location>
        <begin position="1191"/>
        <end position="1226"/>
    </location>
</feature>
<dbReference type="InterPro" id="IPR019775">
    <property type="entry name" value="WD40_repeat_CS"/>
</dbReference>
<dbReference type="PANTHER" id="PTHR12205">
    <property type="entry name" value="CENTROMERE/KINETOCHORE PROTEIN ZW10"/>
    <property type="match status" value="1"/>
</dbReference>
<feature type="domain" description="ZW10 C-terminal helical" evidence="11">
    <location>
        <begin position="705"/>
        <end position="852"/>
    </location>
</feature>
<keyword evidence="1 6" id="KW-0690">Ribosome biogenesis</keyword>
<evidence type="ECO:0000313" key="13">
    <source>
        <dbReference type="Proteomes" id="UP000700596"/>
    </source>
</evidence>
<comment type="subunit">
    <text evidence="6">Component of the NOP7 complex, composed of ERB1, NOP7 and YTM1. Within the NOP7 complex ERB1 appears to interact directly with NOP7 and YTM1. The NOP7 complex also associates with the 66S pre-ribosome.</text>
</comment>
<dbReference type="PROSITE" id="PS00678">
    <property type="entry name" value="WD_REPEATS_1"/>
    <property type="match status" value="2"/>
</dbReference>
<dbReference type="GO" id="GO:0005730">
    <property type="term" value="C:nucleolus"/>
    <property type="evidence" value="ECO:0007669"/>
    <property type="project" value="UniProtKB-SubCell"/>
</dbReference>
<keyword evidence="5 6" id="KW-0539">Nucleus</keyword>
<dbReference type="InterPro" id="IPR001680">
    <property type="entry name" value="WD40_rpt"/>
</dbReference>
<comment type="subcellular location">
    <subcellularLocation>
        <location evidence="6">Nucleus</location>
        <location evidence="6">Nucleolus</location>
    </subcellularLocation>
    <subcellularLocation>
        <location evidence="6">Nucleus</location>
        <location evidence="6">Nucleoplasm</location>
    </subcellularLocation>
</comment>
<feature type="repeat" description="WD" evidence="7">
    <location>
        <begin position="957"/>
        <end position="979"/>
    </location>
</feature>
<evidence type="ECO:0000256" key="6">
    <source>
        <dbReference type="HAMAP-Rule" id="MF_03029"/>
    </source>
</evidence>
<evidence type="ECO:0000256" key="1">
    <source>
        <dbReference type="ARBA" id="ARBA00022517"/>
    </source>
</evidence>
<dbReference type="Proteomes" id="UP000700596">
    <property type="component" value="Unassembled WGS sequence"/>
</dbReference>
<dbReference type="InterPro" id="IPR028599">
    <property type="entry name" value="WDR12/Ytm1"/>
</dbReference>
<evidence type="ECO:0000256" key="8">
    <source>
        <dbReference type="SAM" id="Coils"/>
    </source>
</evidence>
<dbReference type="SMART" id="SM00320">
    <property type="entry name" value="WD40"/>
    <property type="match status" value="6"/>
</dbReference>
<reference evidence="12" key="1">
    <citation type="journal article" date="2021" name="Nat. Commun.">
        <title>Genetic determinants of endophytism in the Arabidopsis root mycobiome.</title>
        <authorList>
            <person name="Mesny F."/>
            <person name="Miyauchi S."/>
            <person name="Thiergart T."/>
            <person name="Pickel B."/>
            <person name="Atanasova L."/>
            <person name="Karlsson M."/>
            <person name="Huettel B."/>
            <person name="Barry K.W."/>
            <person name="Haridas S."/>
            <person name="Chen C."/>
            <person name="Bauer D."/>
            <person name="Andreopoulos W."/>
            <person name="Pangilinan J."/>
            <person name="LaButti K."/>
            <person name="Riley R."/>
            <person name="Lipzen A."/>
            <person name="Clum A."/>
            <person name="Drula E."/>
            <person name="Henrissat B."/>
            <person name="Kohler A."/>
            <person name="Grigoriev I.V."/>
            <person name="Martin F.M."/>
            <person name="Hacquard S."/>
        </authorList>
    </citation>
    <scope>NUCLEOTIDE SEQUENCE</scope>
    <source>
        <strain evidence="12">MPI-CAGE-CH-0243</strain>
    </source>
</reference>
<evidence type="ECO:0000256" key="9">
    <source>
        <dbReference type="SAM" id="MobiDB-lite"/>
    </source>
</evidence>
<keyword evidence="2 6" id="KW-0698">rRNA processing</keyword>
<feature type="coiled-coil region" evidence="8">
    <location>
        <begin position="43"/>
        <end position="95"/>
    </location>
</feature>
<dbReference type="CDD" id="cd00200">
    <property type="entry name" value="WD40"/>
    <property type="match status" value="1"/>
</dbReference>
<dbReference type="GO" id="GO:0005654">
    <property type="term" value="C:nucleoplasm"/>
    <property type="evidence" value="ECO:0007669"/>
    <property type="project" value="UniProtKB-SubCell"/>
</dbReference>
<dbReference type="InterPro" id="IPR036322">
    <property type="entry name" value="WD40_repeat_dom_sf"/>
</dbReference>
<dbReference type="Pfam" id="PF08154">
    <property type="entry name" value="NLE"/>
    <property type="match status" value="1"/>
</dbReference>
<feature type="region of interest" description="Disordered" evidence="9">
    <location>
        <begin position="1068"/>
        <end position="1094"/>
    </location>
</feature>
<keyword evidence="8" id="KW-0175">Coiled coil</keyword>
<dbReference type="Pfam" id="PF22766">
    <property type="entry name" value="ZW10_C2"/>
    <property type="match status" value="1"/>
</dbReference>
<accession>A0A9P9ITM0</accession>
<name>A0A9P9ITM0_9PLEO</name>
<dbReference type="GO" id="GO:0005737">
    <property type="term" value="C:cytoplasm"/>
    <property type="evidence" value="ECO:0007669"/>
    <property type="project" value="GOC"/>
</dbReference>
<dbReference type="InterPro" id="IPR015943">
    <property type="entry name" value="WD40/YVTN_repeat-like_dom_sf"/>
</dbReference>
<comment type="caution">
    <text evidence="12">The sequence shown here is derived from an EMBL/GenBank/DDBJ whole genome shotgun (WGS) entry which is preliminary data.</text>
</comment>
<evidence type="ECO:0000256" key="2">
    <source>
        <dbReference type="ARBA" id="ARBA00022552"/>
    </source>
</evidence>
<dbReference type="OrthoDB" id="534815at2759"/>
<dbReference type="GO" id="GO:0000463">
    <property type="term" value="P:maturation of LSU-rRNA from tricistronic rRNA transcript (SSU-rRNA, 5.8S rRNA, LSU-rRNA)"/>
    <property type="evidence" value="ECO:0007669"/>
    <property type="project" value="UniProtKB-UniRule"/>
</dbReference>
<organism evidence="12 13">
    <name type="scientific">Dendryphion nanum</name>
    <dbReference type="NCBI Taxonomy" id="256645"/>
    <lineage>
        <taxon>Eukaryota</taxon>
        <taxon>Fungi</taxon>
        <taxon>Dikarya</taxon>
        <taxon>Ascomycota</taxon>
        <taxon>Pezizomycotina</taxon>
        <taxon>Dothideomycetes</taxon>
        <taxon>Pleosporomycetidae</taxon>
        <taxon>Pleosporales</taxon>
        <taxon>Torulaceae</taxon>
        <taxon>Dendryphion</taxon>
    </lineage>
</organism>
<dbReference type="GO" id="GO:0000466">
    <property type="term" value="P:maturation of 5.8S rRNA from tricistronic rRNA transcript (SSU-rRNA, 5.8S rRNA, LSU-rRNA)"/>
    <property type="evidence" value="ECO:0007669"/>
    <property type="project" value="UniProtKB-UniRule"/>
</dbReference>
<dbReference type="InterPro" id="IPR055148">
    <property type="entry name" value="ZW10_C_2"/>
</dbReference>
<feature type="compositionally biased region" description="Acidic residues" evidence="9">
    <location>
        <begin position="429"/>
        <end position="443"/>
    </location>
</feature>
<comment type="similarity">
    <text evidence="6">Belongs to the WD repeat WDR12/YTM1 family.</text>
</comment>
<feature type="compositionally biased region" description="Acidic residues" evidence="9">
    <location>
        <begin position="489"/>
        <end position="507"/>
    </location>
</feature>
<dbReference type="Pfam" id="PF00400">
    <property type="entry name" value="WD40"/>
    <property type="match status" value="4"/>
</dbReference>
<dbReference type="Gene3D" id="2.130.10.10">
    <property type="entry name" value="YVTN repeat-like/Quinoprotein amine dehydrogenase"/>
    <property type="match status" value="1"/>
</dbReference>
<evidence type="ECO:0000313" key="12">
    <source>
        <dbReference type="EMBL" id="KAH7131941.1"/>
    </source>
</evidence>
<keyword evidence="3 7" id="KW-0853">WD repeat</keyword>
<keyword evidence="4" id="KW-0677">Repeat</keyword>
<dbReference type="GO" id="GO:0030687">
    <property type="term" value="C:preribosome, large subunit precursor"/>
    <property type="evidence" value="ECO:0007669"/>
    <property type="project" value="UniProtKB-UniRule"/>
</dbReference>
<feature type="repeat" description="WD" evidence="7">
    <location>
        <begin position="1104"/>
        <end position="1146"/>
    </location>
</feature>
<dbReference type="SUPFAM" id="SSF50978">
    <property type="entry name" value="WD40 repeat-like"/>
    <property type="match status" value="1"/>
</dbReference>
<dbReference type="PANTHER" id="PTHR12205:SF0">
    <property type="entry name" value="CENTROMERE_KINETOCHORE PROTEIN ZW10 HOMOLOG"/>
    <property type="match status" value="1"/>
</dbReference>
<dbReference type="GO" id="GO:0043021">
    <property type="term" value="F:ribonucleoprotein complex binding"/>
    <property type="evidence" value="ECO:0007669"/>
    <property type="project" value="UniProtKB-UniRule"/>
</dbReference>
<dbReference type="InterPro" id="IPR020472">
    <property type="entry name" value="WD40_PAC1"/>
</dbReference>
<dbReference type="GO" id="GO:0007094">
    <property type="term" value="P:mitotic spindle assembly checkpoint signaling"/>
    <property type="evidence" value="ECO:0007669"/>
    <property type="project" value="TreeGrafter"/>
</dbReference>
<gene>
    <name evidence="6" type="primary">YTM1</name>
    <name evidence="12" type="ORF">B0J11DRAFT_480784</name>
</gene>
<dbReference type="GO" id="GO:0006888">
    <property type="term" value="P:endoplasmic reticulum to Golgi vesicle-mediated transport"/>
    <property type="evidence" value="ECO:0007669"/>
    <property type="project" value="TreeGrafter"/>
</dbReference>
<evidence type="ECO:0000256" key="7">
    <source>
        <dbReference type="PROSITE-ProRule" id="PRU00221"/>
    </source>
</evidence>
<feature type="compositionally biased region" description="Basic and acidic residues" evidence="9">
    <location>
        <begin position="473"/>
        <end position="488"/>
    </location>
</feature>
<evidence type="ECO:0000259" key="10">
    <source>
        <dbReference type="Pfam" id="PF08154"/>
    </source>
</evidence>
<dbReference type="Gene3D" id="1.10.357.150">
    <property type="match status" value="1"/>
</dbReference>
<dbReference type="EMBL" id="JAGMWT010000003">
    <property type="protein sequence ID" value="KAH7131941.1"/>
    <property type="molecule type" value="Genomic_DNA"/>
</dbReference>
<proteinExistence type="inferred from homology"/>
<protein>
    <recommendedName>
        <fullName evidence="6">Ribosome biogenesis protein YTM1</fullName>
    </recommendedName>
</protein>
<evidence type="ECO:0000256" key="3">
    <source>
        <dbReference type="ARBA" id="ARBA00022574"/>
    </source>
</evidence>
<dbReference type="PROSITE" id="PS50294">
    <property type="entry name" value="WD_REPEATS_REGION"/>
    <property type="match status" value="2"/>
</dbReference>
<dbReference type="InterPro" id="IPR046362">
    <property type="entry name" value="Zw10/DSL1_C_sf"/>
</dbReference>
<dbReference type="PRINTS" id="PR00320">
    <property type="entry name" value="GPROTEINBRPT"/>
</dbReference>
<dbReference type="HAMAP" id="MF_03029">
    <property type="entry name" value="WDR12"/>
    <property type="match status" value="1"/>
</dbReference>
<dbReference type="InterPro" id="IPR012972">
    <property type="entry name" value="NLE"/>
</dbReference>
<evidence type="ECO:0000256" key="5">
    <source>
        <dbReference type="ARBA" id="ARBA00023242"/>
    </source>
</evidence>
<keyword evidence="13" id="KW-1185">Reference proteome</keyword>
<feature type="domain" description="NLE" evidence="10">
    <location>
        <begin position="855"/>
        <end position="895"/>
    </location>
</feature>
<evidence type="ECO:0000259" key="11">
    <source>
        <dbReference type="Pfam" id="PF22766"/>
    </source>
</evidence>
<dbReference type="GO" id="GO:1990423">
    <property type="term" value="C:RZZ complex"/>
    <property type="evidence" value="ECO:0007669"/>
    <property type="project" value="TreeGrafter"/>
</dbReference>
<sequence>MPSQVPDQELGDAVLQSVEHGTFPQSEHVASATVPSTALPKLLEVVGKAREDTKNEIRKLSREAASDVDGWIAQARRLQDDIKRSKETAHEIVKQAEAGKDHTARVQDTASKVSFLYSEITYNENLKHVVEQLRDISTLLEAAQDAAVHGHVMHALERLEDVDSAFKQLGSFETTRVVGVLKSRAEQLRAAIVETTTESWNGLIIIEPAEKRITLKDEFERETTIQIQTVVDALTKLGLFDSFIKRLSQDFSNVVIFPRFVFGSDQVVSGFDIEGDDIQISGRVKNISVRAALEDIQSIGEYLSTRLPPSVAVPLSHKLIPVIASRLISNWLLPAVPLSTDGVLDFQETLSLVLGLAEYFDELQWTGQQQLRDWVDESAQIWLSRRTEAALARVHALCPRRVRDKKIVERVETQVVTKGDAVLGKKQEQEEDWGAWGDDEEPTADSQPVQPQEEVEEEDMSAWGMDEDEEEKKEDTKPDASDGKKGSEDTEEDGDAWDAWGDDEETQADSPVKPSAKATDRSKSNGQGEGLQKKSADKELTLRETYTVTAIPDSIVEIIMQTISDVGTLNQPDLVTTMIAPASAGLYAIPSLLLAMYRATAASHYSHQIAGDMLIYNDCQRLSDRLRTYLQEQAEKDQFSTLPHHLRPSIRLQLQDDLKLIEGFGKRAYGREMESQRTIVRDLLDGTNGFTNCTVAHFAAECDNAIAMTIDRITEVKREWQNVLSHSALLQSLGSLVSTALTKFINEVEEMSDIAEEESKKIHSYCVSLSSLSTLFQTENDAGEPQDMTSIYTPNWFKFQYLGEILDSSLADIRYFWTDGELKLEMDGEEVIDLIKALFAESEHRRKAISEIRRTTLRRINLSQLVNNLLHTSKPVPFEFLVNGQYLRTSIEEWLTQNAVSAETVLAVEYVRALVPPKKVTSFEHDDWVSAVDILSATSPAGQWSKGTTVQSGQERILSASYDGLVRVWDMSGDVLATSQPPNNGGRITSLKSAKWISEKKLAAAGMDGVVRLFKYDEDTRTITSTLELYSHRWPVESLAVHTPSNRLLSASADTTISLFSLSAKDSPAAPATLLPSSTSASNKRQKLSKPTHTVPARGALSTLTGHGAPVSSIIFKPNDSTVAYSASHDHTLRTWDLPTSTCVDTRTTGHSLLSLTALPKLSLLATGTSARHITLIDPRASATKISITTLRGHANGVVSLANDPDNEYRLVSGSHDGTARIWDLRGVGEGQSGAPVYTIYRDGMDEVVRGSGEGVKIFGVEWQREVGIVSAGEDKKVQINRAD</sequence>